<accession>A0AC11DF28</accession>
<evidence type="ECO:0000313" key="1">
    <source>
        <dbReference type="Ensembl" id="ENSOARP00020043935.1"/>
    </source>
</evidence>
<name>A0AC11DF28_SHEEP</name>
<organism evidence="1">
    <name type="scientific">Ovis aries</name>
    <name type="common">Sheep</name>
    <dbReference type="NCBI Taxonomy" id="9940"/>
    <lineage>
        <taxon>Eukaryota</taxon>
        <taxon>Metazoa</taxon>
        <taxon>Chordata</taxon>
        <taxon>Craniata</taxon>
        <taxon>Vertebrata</taxon>
        <taxon>Euteleostomi</taxon>
        <taxon>Mammalia</taxon>
        <taxon>Eutheria</taxon>
        <taxon>Laurasiatheria</taxon>
        <taxon>Artiodactyla</taxon>
        <taxon>Ruminantia</taxon>
        <taxon>Pecora</taxon>
        <taxon>Bovidae</taxon>
        <taxon>Caprinae</taxon>
        <taxon>Ovis</taxon>
    </lineage>
</organism>
<gene>
    <name evidence="1" type="primary">SND1</name>
</gene>
<reference evidence="1" key="2">
    <citation type="submission" date="2025-08" db="UniProtKB">
        <authorList>
            <consortium name="Ensembl"/>
        </authorList>
    </citation>
    <scope>IDENTIFICATION</scope>
</reference>
<proteinExistence type="predicted"/>
<sequence length="965" mass="107417">MASSAQSGGSSGGPAVPTVQRGIVKMVLSGCAIIVRGQPRGGPPPERQINLSNIRAGNLARRAAATQPDAKDTPDEPWAFPAREFLRKKLIGKEVCFTIENKTPQGREYGMIYLGKDTNGENIAESLVAEGLATRREGMRANNPEQNRLAECEEQAKAAKKGMWSEGNGSHTIRDLKYTIENPRHFVDSHHQKPVNAIIEHVRDGSVVRALLLPDYYLVTVMLSGIKCPTFRREADGSETPEPFAAEAKFFTESRLLQRDVQIILESCHNQNILGTILHPNGNITELLLKEGFARCVDWSIAVYTRGAEKLRAAERFAKERRLRIWRDYVAPTANLDQKDKQFVAKVMQVLNADAIVVKLNSGDYKTIHLSSIRPPRLEGENTQDKNKKLRPLYDIPYMFEAREFLRKKLIGKKVNVTVDYIRPASPATDTVPAFSERTCATVTIGGINIAEALVSKGLATVIRYRQDDDQRSSHYDELLAAEARAIKNGKGLHSKKEVPIHRVADISGDTQKAKQFLPFLQRAGRSEAVVEYVFSGSRLKLYLPKETCLITFLLAGIECPRGARNLPGLVQEGEPFSEEATLFTKELVLQREVEVEVESMDKAGNFIGWLHIDGANLSVLLVEHALSKVHFTAERSAYYKSLLSAEEAAKQKKEKVWAHYEEQPVEELMPVLEEKERSASYKPVFVTEITDDLHFYVQDVETGTQLEKLMESMRNDIASHPPVEGSYDPRRGEFCIAKFVDGEWYRARVEKVESPAKVHVFYIDYGNREILPSTRLGTLPPAFSTRVLPAQATEYAFAFIQVPQDEDARTDAVDSVVRDIQNTQCLLNVEHLSAGCPHVTLQFADSKGDVGLGLVKEGLVMVEVRKEKQFQKVVRAVGGRDKSGLCCGGGATPASQGRVGAPREPVKEQGPTILLLLQGKDNGFGFVGGFLKELITSQINRLPVWLKTAAANWSRKFPFAHPPR</sequence>
<dbReference type="Ensembl" id="ENSOART00020062002.1">
    <property type="protein sequence ID" value="ENSOARP00020043935.1"/>
    <property type="gene ID" value="ENSOARG00020004980.2"/>
</dbReference>
<reference evidence="1" key="1">
    <citation type="submission" date="2020-11" db="EMBL/GenBank/DDBJ databases">
        <authorList>
            <person name="Davenport K.M."/>
            <person name="Bickhart D.M."/>
            <person name="Smith T.P.L."/>
            <person name="Murdoch B.M."/>
            <person name="Rosen B.D."/>
        </authorList>
    </citation>
    <scope>NUCLEOTIDE SEQUENCE [LARGE SCALE GENOMIC DNA]</scope>
    <source>
        <strain evidence="1">OAR_USU_Benz2616</strain>
    </source>
</reference>
<reference evidence="1" key="3">
    <citation type="submission" date="2025-09" db="UniProtKB">
        <authorList>
            <consortium name="Ensembl"/>
        </authorList>
    </citation>
    <scope>IDENTIFICATION</scope>
</reference>
<protein>
    <submittedName>
        <fullName evidence="1">Staphylococcal nuclease and tudor domain containing 1</fullName>
    </submittedName>
</protein>